<dbReference type="EMBL" id="HBUE01034568">
    <property type="protein sequence ID" value="CAG6458273.1"/>
    <property type="molecule type" value="Transcribed_RNA"/>
</dbReference>
<reference evidence="1" key="1">
    <citation type="submission" date="2021-05" db="EMBL/GenBank/DDBJ databases">
        <authorList>
            <person name="Alioto T."/>
            <person name="Alioto T."/>
            <person name="Gomez Garrido J."/>
        </authorList>
    </citation>
    <scope>NUCLEOTIDE SEQUENCE</scope>
</reference>
<accession>A0A8D8AJA0</accession>
<evidence type="ECO:0000313" key="1">
    <source>
        <dbReference type="EMBL" id="CAG6458273.1"/>
    </source>
</evidence>
<sequence>MNATSCSFTIVSITFSYSGSMLIGLWSSGFLDFGIFGIGITKVFFHASGNSPRNSDLLTMSSKSTATTSKASTITRFVTFSTPAQSFSDRTVSLSLLIVIG</sequence>
<protein>
    <submittedName>
        <fullName evidence="1">(northern house mosquito) hypothetical protein</fullName>
    </submittedName>
</protein>
<name>A0A8D8AJA0_CULPI</name>
<proteinExistence type="predicted"/>
<dbReference type="AlphaFoldDB" id="A0A8D8AJA0"/>
<organism evidence="1">
    <name type="scientific">Culex pipiens</name>
    <name type="common">House mosquito</name>
    <dbReference type="NCBI Taxonomy" id="7175"/>
    <lineage>
        <taxon>Eukaryota</taxon>
        <taxon>Metazoa</taxon>
        <taxon>Ecdysozoa</taxon>
        <taxon>Arthropoda</taxon>
        <taxon>Hexapoda</taxon>
        <taxon>Insecta</taxon>
        <taxon>Pterygota</taxon>
        <taxon>Neoptera</taxon>
        <taxon>Endopterygota</taxon>
        <taxon>Diptera</taxon>
        <taxon>Nematocera</taxon>
        <taxon>Culicoidea</taxon>
        <taxon>Culicidae</taxon>
        <taxon>Culicinae</taxon>
        <taxon>Culicini</taxon>
        <taxon>Culex</taxon>
        <taxon>Culex</taxon>
    </lineage>
</organism>